<proteinExistence type="predicted"/>
<evidence type="ECO:0000313" key="2">
    <source>
        <dbReference type="Proteomes" id="UP000027120"/>
    </source>
</evidence>
<name>A0A067DKN8_CITSI</name>
<protein>
    <submittedName>
        <fullName evidence="1">Uncharacterized protein</fullName>
    </submittedName>
</protein>
<reference evidence="1 2" key="1">
    <citation type="submission" date="2014-04" db="EMBL/GenBank/DDBJ databases">
        <authorList>
            <consortium name="International Citrus Genome Consortium"/>
            <person name="Gmitter F."/>
            <person name="Chen C."/>
            <person name="Farmerie W."/>
            <person name="Harkins T."/>
            <person name="Desany B."/>
            <person name="Mohiuddin M."/>
            <person name="Kodira C."/>
            <person name="Borodovsky M."/>
            <person name="Lomsadze A."/>
            <person name="Burns P."/>
            <person name="Jenkins J."/>
            <person name="Prochnik S."/>
            <person name="Shu S."/>
            <person name="Chapman J."/>
            <person name="Pitluck S."/>
            <person name="Schmutz J."/>
            <person name="Rokhsar D."/>
        </authorList>
    </citation>
    <scope>NUCLEOTIDE SEQUENCE</scope>
</reference>
<dbReference type="Proteomes" id="UP000027120">
    <property type="component" value="Unassembled WGS sequence"/>
</dbReference>
<accession>A0A067DKN8</accession>
<dbReference type="EMBL" id="KK786451">
    <property type="protein sequence ID" value="KDO39582.1"/>
    <property type="molecule type" value="Genomic_DNA"/>
</dbReference>
<organism evidence="1 2">
    <name type="scientific">Citrus sinensis</name>
    <name type="common">Sweet orange</name>
    <name type="synonym">Citrus aurantium var. sinensis</name>
    <dbReference type="NCBI Taxonomy" id="2711"/>
    <lineage>
        <taxon>Eukaryota</taxon>
        <taxon>Viridiplantae</taxon>
        <taxon>Streptophyta</taxon>
        <taxon>Embryophyta</taxon>
        <taxon>Tracheophyta</taxon>
        <taxon>Spermatophyta</taxon>
        <taxon>Magnoliopsida</taxon>
        <taxon>eudicotyledons</taxon>
        <taxon>Gunneridae</taxon>
        <taxon>Pentapetalae</taxon>
        <taxon>rosids</taxon>
        <taxon>malvids</taxon>
        <taxon>Sapindales</taxon>
        <taxon>Rutaceae</taxon>
        <taxon>Aurantioideae</taxon>
        <taxon>Citrus</taxon>
    </lineage>
</organism>
<sequence length="75" mass="8535">MPSEQKFDQSMIGFKDTLISQVFPLILITNVYPILWDDLPWTLIVVGRGVAINTKIILTELLATSERFVWAILNS</sequence>
<evidence type="ECO:0000313" key="1">
    <source>
        <dbReference type="EMBL" id="KDO39582.1"/>
    </source>
</evidence>
<keyword evidence="2" id="KW-1185">Reference proteome</keyword>
<gene>
    <name evidence="1" type="ORF">CISIN_1g044835mg</name>
</gene>
<dbReference type="AlphaFoldDB" id="A0A067DKN8"/>